<comment type="caution">
    <text evidence="2">The sequence shown here is derived from an EMBL/GenBank/DDBJ whole genome shotgun (WGS) entry which is preliminary data.</text>
</comment>
<reference evidence="2 3" key="1">
    <citation type="submission" date="2016-07" db="EMBL/GenBank/DDBJ databases">
        <title>Pervasive Adenine N6-methylation of Active Genes in Fungi.</title>
        <authorList>
            <consortium name="DOE Joint Genome Institute"/>
            <person name="Mondo S.J."/>
            <person name="Dannebaum R.O."/>
            <person name="Kuo R.C."/>
            <person name="Labutti K."/>
            <person name="Haridas S."/>
            <person name="Kuo A."/>
            <person name="Salamov A."/>
            <person name="Ahrendt S.R."/>
            <person name="Lipzen A."/>
            <person name="Sullivan W."/>
            <person name="Andreopoulos W.B."/>
            <person name="Clum A."/>
            <person name="Lindquist E."/>
            <person name="Daum C."/>
            <person name="Ramamoorthy G.K."/>
            <person name="Gryganskyi A."/>
            <person name="Culley D."/>
            <person name="Magnuson J.K."/>
            <person name="James T.Y."/>
            <person name="O'Malley M.A."/>
            <person name="Stajich J.E."/>
            <person name="Spatafora J.W."/>
            <person name="Visel A."/>
            <person name="Grigoriev I.V."/>
        </authorList>
    </citation>
    <scope>NUCLEOTIDE SEQUENCE [LARGE SCALE GENOMIC DNA]</scope>
    <source>
        <strain evidence="2 3">CBS 115471</strain>
    </source>
</reference>
<proteinExistence type="predicted"/>
<dbReference type="Proteomes" id="UP000193144">
    <property type="component" value="Unassembled WGS sequence"/>
</dbReference>
<accession>A0A1Y1Y0U3</accession>
<gene>
    <name evidence="2" type="ORF">BCR34DRAFT_608970</name>
</gene>
<evidence type="ECO:0000313" key="3">
    <source>
        <dbReference type="Proteomes" id="UP000193144"/>
    </source>
</evidence>
<organism evidence="2 3">
    <name type="scientific">Clohesyomyces aquaticus</name>
    <dbReference type="NCBI Taxonomy" id="1231657"/>
    <lineage>
        <taxon>Eukaryota</taxon>
        <taxon>Fungi</taxon>
        <taxon>Dikarya</taxon>
        <taxon>Ascomycota</taxon>
        <taxon>Pezizomycotina</taxon>
        <taxon>Dothideomycetes</taxon>
        <taxon>Pleosporomycetidae</taxon>
        <taxon>Pleosporales</taxon>
        <taxon>Lindgomycetaceae</taxon>
        <taxon>Clohesyomyces</taxon>
    </lineage>
</organism>
<dbReference type="STRING" id="1231657.A0A1Y1Y0U3"/>
<keyword evidence="3" id="KW-1185">Reference proteome</keyword>
<evidence type="ECO:0000313" key="2">
    <source>
        <dbReference type="EMBL" id="ORX91623.1"/>
    </source>
</evidence>
<dbReference type="AlphaFoldDB" id="A0A1Y1Y0U3"/>
<evidence type="ECO:0000256" key="1">
    <source>
        <dbReference type="SAM" id="MobiDB-lite"/>
    </source>
</evidence>
<sequence length="407" mass="44585">MSIGQVDGDVRKIKKKRKRIPPDDQSISKRKRPCTAKHFLGLIGKKAGDLVQRIASGSATLTGAELGKLEKAKACIKDPVTQINRQFQSFVLYLQKGYPKDSCAVIFMCALGPGTYNIGRTTRLERERLVAEIRKKKGLYMPEEIVNFAKRHVHQWISNCLCNIGMETPLVVHRIQHQLEEGDAQNPRLSERPRSPTADLNPDADLTLRETFPPCSTNLSVANSTAMDPPSTINSHQAQVHSNASMEATEAMIPARTFSSIMRYPVNGQDKAGIQMTFPLRPSKLLCSITLEVKGDIIQDIASALFGVAVKSDGGLRSVLCPGGTEVFAHEGKVNLRNGKKQAMADVFGSEIAMAVETSPLFPTDTEDQDRTKCISMSISSNLNQTAFLSLSLGLAKGTQISEKLYS</sequence>
<dbReference type="EMBL" id="MCFA01000450">
    <property type="protein sequence ID" value="ORX91623.1"/>
    <property type="molecule type" value="Genomic_DNA"/>
</dbReference>
<name>A0A1Y1Y0U3_9PLEO</name>
<feature type="region of interest" description="Disordered" evidence="1">
    <location>
        <begin position="181"/>
        <end position="207"/>
    </location>
</feature>
<feature type="region of interest" description="Disordered" evidence="1">
    <location>
        <begin position="1"/>
        <end position="31"/>
    </location>
</feature>
<protein>
    <submittedName>
        <fullName evidence="2">Uncharacterized protein</fullName>
    </submittedName>
</protein>
<dbReference type="OrthoDB" id="3789926at2759"/>